<keyword evidence="3" id="KW-1185">Reference proteome</keyword>
<dbReference type="PANTHER" id="PTHR23279">
    <property type="entry name" value="DEFECTIVE PROBOSCIS EXTENSION RESPONSE DPR -RELATED"/>
    <property type="match status" value="1"/>
</dbReference>
<dbReference type="Gene3D" id="2.60.40.10">
    <property type="entry name" value="Immunoglobulins"/>
    <property type="match status" value="1"/>
</dbReference>
<dbReference type="Pfam" id="PF13927">
    <property type="entry name" value="Ig_3"/>
    <property type="match status" value="1"/>
</dbReference>
<evidence type="ECO:0000313" key="2">
    <source>
        <dbReference type="EMBL" id="KAK3911233.1"/>
    </source>
</evidence>
<gene>
    <name evidence="2" type="ORF">KUF71_004362</name>
</gene>
<dbReference type="SUPFAM" id="SSF48726">
    <property type="entry name" value="Immunoglobulin"/>
    <property type="match status" value="1"/>
</dbReference>
<dbReference type="PROSITE" id="PS50835">
    <property type="entry name" value="IG_LIKE"/>
    <property type="match status" value="1"/>
</dbReference>
<accession>A0AAE1GYN3</accession>
<protein>
    <submittedName>
        <fullName evidence="2">Contactin-2</fullName>
    </submittedName>
</protein>
<dbReference type="Proteomes" id="UP001219518">
    <property type="component" value="Unassembled WGS sequence"/>
</dbReference>
<sequence>MRLYRSLLLPYPAPPPPLYRAVATCPLTIIVFVSAEPETEILGGPELFINKGSTINLTCVVKHSPDPPPTMTWSHNSEEINFDSPRGGISLVTEKGPETSSRLLIQRASATDSGEYTCDPTGAAAATVRVHILNGEAAEGSFKFNREHPAAMHHGHAAASSRPGLLLCLALLWAR</sequence>
<dbReference type="GO" id="GO:0032589">
    <property type="term" value="C:neuron projection membrane"/>
    <property type="evidence" value="ECO:0007669"/>
    <property type="project" value="TreeGrafter"/>
</dbReference>
<evidence type="ECO:0000259" key="1">
    <source>
        <dbReference type="PROSITE" id="PS50835"/>
    </source>
</evidence>
<dbReference type="FunFam" id="2.60.40.10:FF:000533">
    <property type="entry name" value="Uncharacterized protein, isoform A"/>
    <property type="match status" value="1"/>
</dbReference>
<proteinExistence type="predicted"/>
<comment type="caution">
    <text evidence="2">The sequence shown here is derived from an EMBL/GenBank/DDBJ whole genome shotgun (WGS) entry which is preliminary data.</text>
</comment>
<dbReference type="SMART" id="SM00409">
    <property type="entry name" value="IG"/>
    <property type="match status" value="1"/>
</dbReference>
<dbReference type="SMART" id="SM00408">
    <property type="entry name" value="IGc2"/>
    <property type="match status" value="1"/>
</dbReference>
<organism evidence="2 3">
    <name type="scientific">Frankliniella fusca</name>
    <dbReference type="NCBI Taxonomy" id="407009"/>
    <lineage>
        <taxon>Eukaryota</taxon>
        <taxon>Metazoa</taxon>
        <taxon>Ecdysozoa</taxon>
        <taxon>Arthropoda</taxon>
        <taxon>Hexapoda</taxon>
        <taxon>Insecta</taxon>
        <taxon>Pterygota</taxon>
        <taxon>Neoptera</taxon>
        <taxon>Paraneoptera</taxon>
        <taxon>Thysanoptera</taxon>
        <taxon>Terebrantia</taxon>
        <taxon>Thripoidea</taxon>
        <taxon>Thripidae</taxon>
        <taxon>Frankliniella</taxon>
    </lineage>
</organism>
<dbReference type="PANTHER" id="PTHR23279:SF5">
    <property type="entry name" value="DEFECTIVE PROBOSCIS EXTENSION RESPONSE 8, ISOFORM A"/>
    <property type="match status" value="1"/>
</dbReference>
<dbReference type="InterPro" id="IPR007110">
    <property type="entry name" value="Ig-like_dom"/>
</dbReference>
<dbReference type="InterPro" id="IPR036179">
    <property type="entry name" value="Ig-like_dom_sf"/>
</dbReference>
<dbReference type="InterPro" id="IPR003599">
    <property type="entry name" value="Ig_sub"/>
</dbReference>
<dbReference type="InterPro" id="IPR003598">
    <property type="entry name" value="Ig_sub2"/>
</dbReference>
<reference evidence="2" key="1">
    <citation type="submission" date="2021-07" db="EMBL/GenBank/DDBJ databases">
        <authorList>
            <person name="Catto M.A."/>
            <person name="Jacobson A."/>
            <person name="Kennedy G."/>
            <person name="Labadie P."/>
            <person name="Hunt B.G."/>
            <person name="Srinivasan R."/>
        </authorList>
    </citation>
    <scope>NUCLEOTIDE SEQUENCE</scope>
    <source>
        <strain evidence="2">PL_HMW_Pooled</strain>
        <tissue evidence="2">Head</tissue>
    </source>
</reference>
<dbReference type="InterPro" id="IPR037448">
    <property type="entry name" value="Zig-8"/>
</dbReference>
<dbReference type="EMBL" id="JAHWGI010000255">
    <property type="protein sequence ID" value="KAK3911233.1"/>
    <property type="molecule type" value="Genomic_DNA"/>
</dbReference>
<dbReference type="AlphaFoldDB" id="A0AAE1GYN3"/>
<reference evidence="2" key="2">
    <citation type="journal article" date="2023" name="BMC Genomics">
        <title>Pest status, molecular evolution, and epigenetic factors derived from the genome assembly of Frankliniella fusca, a thysanopteran phytovirus vector.</title>
        <authorList>
            <person name="Catto M.A."/>
            <person name="Labadie P.E."/>
            <person name="Jacobson A.L."/>
            <person name="Kennedy G.G."/>
            <person name="Srinivasan R."/>
            <person name="Hunt B.G."/>
        </authorList>
    </citation>
    <scope>NUCLEOTIDE SEQUENCE</scope>
    <source>
        <strain evidence="2">PL_HMW_Pooled</strain>
    </source>
</reference>
<name>A0AAE1GYN3_9NEOP</name>
<evidence type="ECO:0000313" key="3">
    <source>
        <dbReference type="Proteomes" id="UP001219518"/>
    </source>
</evidence>
<dbReference type="GO" id="GO:0050808">
    <property type="term" value="P:synapse organization"/>
    <property type="evidence" value="ECO:0007669"/>
    <property type="project" value="TreeGrafter"/>
</dbReference>
<feature type="domain" description="Ig-like" evidence="1">
    <location>
        <begin position="37"/>
        <end position="129"/>
    </location>
</feature>
<dbReference type="InterPro" id="IPR013783">
    <property type="entry name" value="Ig-like_fold"/>
</dbReference>